<evidence type="ECO:0000313" key="4">
    <source>
        <dbReference type="EMBL" id="PXZ07553.1"/>
    </source>
</evidence>
<comment type="catalytic activity">
    <reaction evidence="3">
        <text>alpha-L-fucose = beta-L-fucose</text>
        <dbReference type="Rhea" id="RHEA:25580"/>
        <dbReference type="ChEBI" id="CHEBI:42548"/>
        <dbReference type="ChEBI" id="CHEBI:42589"/>
        <dbReference type="EC" id="5.1.3.29"/>
    </reaction>
</comment>
<dbReference type="Gene3D" id="3.40.1650.10">
    <property type="entry name" value="RbsD-like domain"/>
    <property type="match status" value="1"/>
</dbReference>
<dbReference type="Pfam" id="PF05025">
    <property type="entry name" value="RbsD_FucU"/>
    <property type="match status" value="1"/>
</dbReference>
<dbReference type="GO" id="GO:0036373">
    <property type="term" value="F:L-fucose mutarotase activity"/>
    <property type="evidence" value="ECO:0007669"/>
    <property type="project" value="UniProtKB-EC"/>
</dbReference>
<dbReference type="GO" id="GO:0062193">
    <property type="term" value="F:D-ribose pyranase activity"/>
    <property type="evidence" value="ECO:0007669"/>
    <property type="project" value="UniProtKB-EC"/>
</dbReference>
<dbReference type="SUPFAM" id="SSF102546">
    <property type="entry name" value="RbsD-like"/>
    <property type="match status" value="1"/>
</dbReference>
<keyword evidence="2" id="KW-0413">Isomerase</keyword>
<proteinExistence type="predicted"/>
<dbReference type="EMBL" id="QGLR01000009">
    <property type="protein sequence ID" value="PXZ07553.1"/>
    <property type="molecule type" value="Genomic_DNA"/>
</dbReference>
<dbReference type="PANTHER" id="PTHR31690">
    <property type="entry name" value="FUCOSE MUTAROTASE"/>
    <property type="match status" value="1"/>
</dbReference>
<comment type="caution">
    <text evidence="4">The sequence shown here is derived from an EMBL/GenBank/DDBJ whole genome shotgun (WGS) entry which is preliminary data.</text>
</comment>
<protein>
    <submittedName>
        <fullName evidence="4">RbsD/FucU transporter</fullName>
    </submittedName>
</protein>
<evidence type="ECO:0000256" key="1">
    <source>
        <dbReference type="ARBA" id="ARBA00000223"/>
    </source>
</evidence>
<comment type="catalytic activity">
    <reaction evidence="1">
        <text>beta-D-ribopyranose = beta-D-ribofuranose</text>
        <dbReference type="Rhea" id="RHEA:25432"/>
        <dbReference type="ChEBI" id="CHEBI:27476"/>
        <dbReference type="ChEBI" id="CHEBI:47002"/>
        <dbReference type="EC" id="5.4.99.62"/>
    </reaction>
</comment>
<gene>
    <name evidence="4" type="ORF">DKK70_06790</name>
</gene>
<dbReference type="Proteomes" id="UP000247932">
    <property type="component" value="Unassembled WGS sequence"/>
</dbReference>
<organism evidence="4 5">
    <name type="scientific">Gilliamella apicola</name>
    <dbReference type="NCBI Taxonomy" id="1196095"/>
    <lineage>
        <taxon>Bacteria</taxon>
        <taxon>Pseudomonadati</taxon>
        <taxon>Pseudomonadota</taxon>
        <taxon>Gammaproteobacteria</taxon>
        <taxon>Orbales</taxon>
        <taxon>Orbaceae</taxon>
        <taxon>Gilliamella</taxon>
    </lineage>
</organism>
<name>A0A2V4E4R9_9GAMM</name>
<keyword evidence="5" id="KW-1185">Reference proteome</keyword>
<dbReference type="PANTHER" id="PTHR31690:SF4">
    <property type="entry name" value="FUCOSE MUTAROTASE"/>
    <property type="match status" value="1"/>
</dbReference>
<dbReference type="OrthoDB" id="9805009at2"/>
<dbReference type="GO" id="GO:0006004">
    <property type="term" value="P:fucose metabolic process"/>
    <property type="evidence" value="ECO:0007669"/>
    <property type="project" value="TreeGrafter"/>
</dbReference>
<evidence type="ECO:0000313" key="5">
    <source>
        <dbReference type="Proteomes" id="UP000247932"/>
    </source>
</evidence>
<dbReference type="InterPro" id="IPR050443">
    <property type="entry name" value="RbsD/FucU_mutarotase"/>
</dbReference>
<evidence type="ECO:0000256" key="2">
    <source>
        <dbReference type="ARBA" id="ARBA00023235"/>
    </source>
</evidence>
<dbReference type="InterPro" id="IPR007721">
    <property type="entry name" value="RbsD_FucU"/>
</dbReference>
<dbReference type="AlphaFoldDB" id="A0A2V4E4R9"/>
<sequence>MIKTEILHPQLLETLAKCGHKTNILIADSNYSFVTNSSPHATIVYLNFCVGEIKSTLILEKILKYINVEKAVLMESPADFVNEIEAEYKKLLPEAVEIAHVARNEFYSLAKSNDTLLVIATGENRRFANILLTVGVVA</sequence>
<dbReference type="GO" id="GO:0042806">
    <property type="term" value="F:fucose binding"/>
    <property type="evidence" value="ECO:0007669"/>
    <property type="project" value="TreeGrafter"/>
</dbReference>
<evidence type="ECO:0000256" key="3">
    <source>
        <dbReference type="ARBA" id="ARBA00036324"/>
    </source>
</evidence>
<reference evidence="4 5" key="1">
    <citation type="submission" date="2018-05" db="EMBL/GenBank/DDBJ databases">
        <title>Reference genomes for bee gut microbiota database.</title>
        <authorList>
            <person name="Ellegaard K.M."/>
        </authorList>
    </citation>
    <scope>NUCLEOTIDE SEQUENCE [LARGE SCALE GENOMIC DNA]</scope>
    <source>
        <strain evidence="4 5">ESL0182</strain>
    </source>
</reference>
<accession>A0A2V4E4R9</accession>
<dbReference type="InterPro" id="IPR023750">
    <property type="entry name" value="RbsD-like_sf"/>
</dbReference>
<dbReference type="RefSeq" id="WP_110433310.1">
    <property type="nucleotide sequence ID" value="NZ_QGLR01000009.1"/>
</dbReference>